<evidence type="ECO:0000313" key="4">
    <source>
        <dbReference type="Proteomes" id="UP000245678"/>
    </source>
</evidence>
<dbReference type="Gene3D" id="2.160.20.120">
    <property type="match status" value="1"/>
</dbReference>
<evidence type="ECO:0000313" key="3">
    <source>
        <dbReference type="EMBL" id="PWK67066.1"/>
    </source>
</evidence>
<evidence type="ECO:0000259" key="2">
    <source>
        <dbReference type="Pfam" id="PF10988"/>
    </source>
</evidence>
<organism evidence="3 4">
    <name type="scientific">Mucilaginibacter oryzae</name>
    <dbReference type="NCBI Taxonomy" id="468058"/>
    <lineage>
        <taxon>Bacteria</taxon>
        <taxon>Pseudomonadati</taxon>
        <taxon>Bacteroidota</taxon>
        <taxon>Sphingobacteriia</taxon>
        <taxon>Sphingobacteriales</taxon>
        <taxon>Sphingobacteriaceae</taxon>
        <taxon>Mucilaginibacter</taxon>
    </lineage>
</organism>
<gene>
    <name evidence="3" type="ORF">LX99_04924</name>
</gene>
<keyword evidence="4" id="KW-1185">Reference proteome</keyword>
<feature type="signal peptide" evidence="1">
    <location>
        <begin position="1"/>
        <end position="23"/>
    </location>
</feature>
<evidence type="ECO:0000256" key="1">
    <source>
        <dbReference type="SAM" id="SignalP"/>
    </source>
</evidence>
<comment type="caution">
    <text evidence="3">The sequence shown here is derived from an EMBL/GenBank/DDBJ whole genome shotgun (WGS) entry which is preliminary data.</text>
</comment>
<dbReference type="AlphaFoldDB" id="A0A316GTQ3"/>
<feature type="chain" id="PRO_5016268239" evidence="1">
    <location>
        <begin position="24"/>
        <end position="247"/>
    </location>
</feature>
<dbReference type="PANTHER" id="PTHR39200">
    <property type="entry name" value="HYPOTHETICAL EXPORTED PROTEIN"/>
    <property type="match status" value="1"/>
</dbReference>
<accession>A0A316GTQ3</accession>
<dbReference type="Pfam" id="PF10988">
    <property type="entry name" value="DUF2807"/>
    <property type="match status" value="1"/>
</dbReference>
<proteinExistence type="predicted"/>
<protein>
    <submittedName>
        <fullName evidence="3">Putative autotransporter adhesin-like protein</fullName>
    </submittedName>
</protein>
<dbReference type="RefSeq" id="WP_022829908.1">
    <property type="nucleotide sequence ID" value="NZ_QGHA01000019.1"/>
</dbReference>
<dbReference type="PANTHER" id="PTHR39200:SF1">
    <property type="entry name" value="AUTO-TRANSPORTER ADHESIN HEAD GIN DOMAIN-CONTAINING PROTEIN-RELATED"/>
    <property type="match status" value="1"/>
</dbReference>
<reference evidence="3 4" key="1">
    <citation type="submission" date="2018-05" db="EMBL/GenBank/DDBJ databases">
        <title>Genomic Encyclopedia of Archaeal and Bacterial Type Strains, Phase II (KMG-II): from individual species to whole genera.</title>
        <authorList>
            <person name="Goeker M."/>
        </authorList>
    </citation>
    <scope>NUCLEOTIDE SEQUENCE [LARGE SCALE GENOMIC DNA]</scope>
    <source>
        <strain evidence="3 4">DSM 19975</strain>
    </source>
</reference>
<dbReference type="Proteomes" id="UP000245678">
    <property type="component" value="Unassembled WGS sequence"/>
</dbReference>
<keyword evidence="1" id="KW-0732">Signal</keyword>
<feature type="domain" description="Putative auto-transporter adhesin head GIN" evidence="2">
    <location>
        <begin position="45"/>
        <end position="230"/>
    </location>
</feature>
<name>A0A316GTQ3_9SPHI</name>
<dbReference type="InterPro" id="IPR021255">
    <property type="entry name" value="DUF2807"/>
</dbReference>
<dbReference type="EMBL" id="QGHA01000019">
    <property type="protein sequence ID" value="PWK67066.1"/>
    <property type="molecule type" value="Genomic_DNA"/>
</dbReference>
<sequence length="247" mass="25866">MKSISKILLAAVMAAGTVSHGVAKPSHAIIKHTDQTTQDRHLSGFSAIDLAGSFDVYYTQGSNESVKVEAPSDVIDKIITEVDGGVLKIYSKKGTNWDNWSWGKNRKMVVHVVSKDMTSINVAGSGDVYFREGISTNSLKLRVVGSGDMLGKVTVKNLESSISGSGDMKLSGRADNSLVRVVGSGDFTARDLVTVNTQVSIAGSGDAVINASNKIDASVSGSGDVHYTGGARNISTSKAGSGDIERI</sequence>